<dbReference type="GO" id="GO:0140096">
    <property type="term" value="F:catalytic activity, acting on a protein"/>
    <property type="evidence" value="ECO:0007669"/>
    <property type="project" value="UniProtKB-ARBA"/>
</dbReference>
<evidence type="ECO:0000256" key="1">
    <source>
        <dbReference type="ARBA" id="ARBA00009649"/>
    </source>
</evidence>
<comment type="similarity">
    <text evidence="1">Belongs to the protein-tyrosine phosphatase family. Non-receptor class subfamily.</text>
</comment>
<sequence length="231" mass="26113">MEAIQYQPIQWPEPPIVRTNPIYLCPPIWSHEDRYNGQPIIPNVILGPYHLVRKPEFIQETQISYVICIRDPSERLFLREMPLPGVEFCFLDVPADVNKSNIIPYFNQVNQLLSQAIEQGRTTLLCCSDGIDKSASFMSAFLMSAYELTAPNAITFVQNRRYCATPSPQGYRIKLLEYELLCSAQKSAGGTMSPGETKCSRRREDDEMVEDLVPGVRPIATAVGVANKRAR</sequence>
<dbReference type="PANTHER" id="PTHR46588:SF1">
    <property type="entry name" value="SERINE_THREONINE_TYROSINE-INTERACTING PROTEIN"/>
    <property type="match status" value="1"/>
</dbReference>
<dbReference type="Proteomes" id="UP001140011">
    <property type="component" value="Unassembled WGS sequence"/>
</dbReference>
<dbReference type="SUPFAM" id="SSF52799">
    <property type="entry name" value="(Phosphotyrosine protein) phosphatases II"/>
    <property type="match status" value="1"/>
</dbReference>
<dbReference type="InterPro" id="IPR020422">
    <property type="entry name" value="TYR_PHOSPHATASE_DUAL_dom"/>
</dbReference>
<evidence type="ECO:0000313" key="3">
    <source>
        <dbReference type="EMBL" id="KAJ2754147.1"/>
    </source>
</evidence>
<dbReference type="Gene3D" id="3.90.190.10">
    <property type="entry name" value="Protein tyrosine phosphatase superfamily"/>
    <property type="match status" value="1"/>
</dbReference>
<dbReference type="GO" id="GO:0005737">
    <property type="term" value="C:cytoplasm"/>
    <property type="evidence" value="ECO:0007669"/>
    <property type="project" value="TreeGrafter"/>
</dbReference>
<dbReference type="AlphaFoldDB" id="A0A9W8GVF1"/>
<dbReference type="PANTHER" id="PTHR46588">
    <property type="entry name" value="SERINE/THREONINE/TYROSINE-INTERACTING PROTEIN"/>
    <property type="match status" value="1"/>
</dbReference>
<name>A0A9W8GVF1_9FUNG</name>
<dbReference type="InterPro" id="IPR000387">
    <property type="entry name" value="Tyr_Pase_dom"/>
</dbReference>
<organism evidence="3 4">
    <name type="scientific">Coemansia pectinata</name>
    <dbReference type="NCBI Taxonomy" id="1052879"/>
    <lineage>
        <taxon>Eukaryota</taxon>
        <taxon>Fungi</taxon>
        <taxon>Fungi incertae sedis</taxon>
        <taxon>Zoopagomycota</taxon>
        <taxon>Kickxellomycotina</taxon>
        <taxon>Kickxellomycetes</taxon>
        <taxon>Kickxellales</taxon>
        <taxon>Kickxellaceae</taxon>
        <taxon>Coemansia</taxon>
    </lineage>
</organism>
<protein>
    <recommendedName>
        <fullName evidence="2">Tyrosine specific protein phosphatases domain-containing protein</fullName>
    </recommendedName>
</protein>
<dbReference type="InterPro" id="IPR052449">
    <property type="entry name" value="STYX-Interacting_Phosphatase"/>
</dbReference>
<proteinExistence type="inferred from homology"/>
<gene>
    <name evidence="3" type="ORF">GGI19_002625</name>
</gene>
<dbReference type="PROSITE" id="PS50056">
    <property type="entry name" value="TYR_PHOSPHATASE_2"/>
    <property type="match status" value="1"/>
</dbReference>
<feature type="domain" description="Tyrosine specific protein phosphatases" evidence="2">
    <location>
        <begin position="103"/>
        <end position="172"/>
    </location>
</feature>
<comment type="caution">
    <text evidence="3">The sequence shown here is derived from an EMBL/GenBank/DDBJ whole genome shotgun (WGS) entry which is preliminary data.</text>
</comment>
<dbReference type="OrthoDB" id="2017893at2759"/>
<evidence type="ECO:0000259" key="2">
    <source>
        <dbReference type="PROSITE" id="PS50056"/>
    </source>
</evidence>
<dbReference type="InterPro" id="IPR029021">
    <property type="entry name" value="Prot-tyrosine_phosphatase-like"/>
</dbReference>
<keyword evidence="4" id="KW-1185">Reference proteome</keyword>
<dbReference type="Pfam" id="PF00782">
    <property type="entry name" value="DSPc"/>
    <property type="match status" value="1"/>
</dbReference>
<dbReference type="GO" id="GO:0070372">
    <property type="term" value="P:regulation of ERK1 and ERK2 cascade"/>
    <property type="evidence" value="ECO:0007669"/>
    <property type="project" value="TreeGrafter"/>
</dbReference>
<dbReference type="GO" id="GO:1990444">
    <property type="term" value="F:F-box domain binding"/>
    <property type="evidence" value="ECO:0007669"/>
    <property type="project" value="TreeGrafter"/>
</dbReference>
<dbReference type="GO" id="GO:0005654">
    <property type="term" value="C:nucleoplasm"/>
    <property type="evidence" value="ECO:0007669"/>
    <property type="project" value="TreeGrafter"/>
</dbReference>
<evidence type="ECO:0000313" key="4">
    <source>
        <dbReference type="Proteomes" id="UP001140011"/>
    </source>
</evidence>
<dbReference type="GO" id="GO:0062026">
    <property type="term" value="P:negative regulation of SCF-dependent proteasomal ubiquitin-dependent catabolic process"/>
    <property type="evidence" value="ECO:0007669"/>
    <property type="project" value="TreeGrafter"/>
</dbReference>
<accession>A0A9W8GVF1</accession>
<reference evidence="3" key="1">
    <citation type="submission" date="2022-07" db="EMBL/GenBank/DDBJ databases">
        <title>Phylogenomic reconstructions and comparative analyses of Kickxellomycotina fungi.</title>
        <authorList>
            <person name="Reynolds N.K."/>
            <person name="Stajich J.E."/>
            <person name="Barry K."/>
            <person name="Grigoriev I.V."/>
            <person name="Crous P."/>
            <person name="Smith M.E."/>
        </authorList>
    </citation>
    <scope>NUCLEOTIDE SEQUENCE</scope>
    <source>
        <strain evidence="3">BCRC 34297</strain>
    </source>
</reference>
<dbReference type="SMART" id="SM00195">
    <property type="entry name" value="DSPc"/>
    <property type="match status" value="1"/>
</dbReference>
<dbReference type="EMBL" id="JANBUH010000137">
    <property type="protein sequence ID" value="KAJ2754147.1"/>
    <property type="molecule type" value="Genomic_DNA"/>
</dbReference>
<dbReference type="InterPro" id="IPR000340">
    <property type="entry name" value="Dual-sp_phosphatase_cat-dom"/>
</dbReference>